<dbReference type="InterPro" id="IPR013103">
    <property type="entry name" value="RVT_2"/>
</dbReference>
<evidence type="ECO:0000313" key="3">
    <source>
        <dbReference type="Proteomes" id="UP001151760"/>
    </source>
</evidence>
<keyword evidence="3" id="KW-1185">Reference proteome</keyword>
<evidence type="ECO:0000259" key="1">
    <source>
        <dbReference type="Pfam" id="PF07727"/>
    </source>
</evidence>
<dbReference type="EMBL" id="BQNB010014258">
    <property type="protein sequence ID" value="GJT26008.1"/>
    <property type="molecule type" value="Genomic_DNA"/>
</dbReference>
<name>A0ABQ5CJ90_9ASTR</name>
<dbReference type="Pfam" id="PF07727">
    <property type="entry name" value="RVT_2"/>
    <property type="match status" value="1"/>
</dbReference>
<dbReference type="PANTHER" id="PTHR11439">
    <property type="entry name" value="GAG-POL-RELATED RETROTRANSPOSON"/>
    <property type="match status" value="1"/>
</dbReference>
<dbReference type="CDD" id="cd09272">
    <property type="entry name" value="RNase_HI_RT_Ty1"/>
    <property type="match status" value="1"/>
</dbReference>
<evidence type="ECO:0000313" key="2">
    <source>
        <dbReference type="EMBL" id="GJT26008.1"/>
    </source>
</evidence>
<protein>
    <submittedName>
        <fullName evidence="2">Retrotransposon protein, putative, ty1-copia subclass</fullName>
    </submittedName>
</protein>
<dbReference type="Proteomes" id="UP001151760">
    <property type="component" value="Unassembled WGS sequence"/>
</dbReference>
<feature type="domain" description="Reverse transcriptase Ty1/copia-type" evidence="1">
    <location>
        <begin position="6"/>
        <end position="121"/>
    </location>
</feature>
<reference evidence="2" key="1">
    <citation type="journal article" date="2022" name="Int. J. Mol. Sci.">
        <title>Draft Genome of Tanacetum Coccineum: Genomic Comparison of Closely Related Tanacetum-Family Plants.</title>
        <authorList>
            <person name="Yamashiro T."/>
            <person name="Shiraishi A."/>
            <person name="Nakayama K."/>
            <person name="Satake H."/>
        </authorList>
    </citation>
    <scope>NUCLEOTIDE SEQUENCE</scope>
</reference>
<gene>
    <name evidence="2" type="ORF">Tco_0895945</name>
</gene>
<reference evidence="2" key="2">
    <citation type="submission" date="2022-01" db="EMBL/GenBank/DDBJ databases">
        <authorList>
            <person name="Yamashiro T."/>
            <person name="Shiraishi A."/>
            <person name="Satake H."/>
            <person name="Nakayama K."/>
        </authorList>
    </citation>
    <scope>NUCLEOTIDE SEQUENCE</scope>
</reference>
<comment type="caution">
    <text evidence="2">The sequence shown here is derived from an EMBL/GenBank/DDBJ whole genome shotgun (WGS) entry which is preliminary data.</text>
</comment>
<sequence length="388" mass="44757">MDGAVHTYKARLVAKGFTQTPGIDYEETFSPVADIRAIRILIVIAAFYDYEIWQMDVKTAFLNGYINEEVYIEQPEGFVSQKFPNRVCKLKHSIYRLKQVSRQWNKRFDDEIKKFGFSQSRDEPYLGEAAYILGIKIYRDRSKRLISLCQSAYIEKILKIFYMENSKRDTFPMQEKLKLSKTQGASTPAEIWRMQNIPYALVVGSIMYVVRCTRPDVVFAQNITIRFQQNPGDAHWTAVKNILKYLRNTKDMFLVYGGDTKRELKVSCYTDAGYLTDADDIKSQTGYVFVLNGGAVDWKSTKQSIFATSSTDVEYIAAFDALKEDVWIQKFIYGLGVVHTIEEPINMYCDNTEAIVIAKDHGVTKGARHFHVKVHYLRETIEMGDVRI</sequence>
<accession>A0ABQ5CJ90</accession>
<proteinExistence type="predicted"/>
<dbReference type="PANTHER" id="PTHR11439:SF496">
    <property type="entry name" value="RNA-DIRECTED DNA POLYMERASE"/>
    <property type="match status" value="1"/>
</dbReference>
<organism evidence="2 3">
    <name type="scientific">Tanacetum coccineum</name>
    <dbReference type="NCBI Taxonomy" id="301880"/>
    <lineage>
        <taxon>Eukaryota</taxon>
        <taxon>Viridiplantae</taxon>
        <taxon>Streptophyta</taxon>
        <taxon>Embryophyta</taxon>
        <taxon>Tracheophyta</taxon>
        <taxon>Spermatophyta</taxon>
        <taxon>Magnoliopsida</taxon>
        <taxon>eudicotyledons</taxon>
        <taxon>Gunneridae</taxon>
        <taxon>Pentapetalae</taxon>
        <taxon>asterids</taxon>
        <taxon>campanulids</taxon>
        <taxon>Asterales</taxon>
        <taxon>Asteraceae</taxon>
        <taxon>Asteroideae</taxon>
        <taxon>Anthemideae</taxon>
        <taxon>Anthemidinae</taxon>
        <taxon>Tanacetum</taxon>
    </lineage>
</organism>